<dbReference type="Gene3D" id="3.90.220.20">
    <property type="entry name" value="DNA methylase specificity domains"/>
    <property type="match status" value="1"/>
</dbReference>
<dbReference type="InterPro" id="IPR000055">
    <property type="entry name" value="Restrct_endonuc_typeI_TRD"/>
</dbReference>
<feature type="domain" description="Type I restriction modification DNA specificity" evidence="4">
    <location>
        <begin position="4"/>
        <end position="138"/>
    </location>
</feature>
<dbReference type="EC" id="3.1.21.-" evidence="5"/>
<accession>A0AAW6HSV0</accession>
<dbReference type="InterPro" id="IPR044946">
    <property type="entry name" value="Restrct_endonuc_typeI_TRD_sf"/>
</dbReference>
<keyword evidence="3" id="KW-0238">DNA-binding</keyword>
<evidence type="ECO:0000256" key="1">
    <source>
        <dbReference type="ARBA" id="ARBA00010923"/>
    </source>
</evidence>
<dbReference type="RefSeq" id="WP_272404070.1">
    <property type="nucleotide sequence ID" value="NZ_JAJHZP010000015.1"/>
</dbReference>
<evidence type="ECO:0000313" key="6">
    <source>
        <dbReference type="Proteomes" id="UP001216384"/>
    </source>
</evidence>
<dbReference type="GO" id="GO:0003677">
    <property type="term" value="F:DNA binding"/>
    <property type="evidence" value="ECO:0007669"/>
    <property type="project" value="UniProtKB-KW"/>
</dbReference>
<evidence type="ECO:0000259" key="4">
    <source>
        <dbReference type="Pfam" id="PF01420"/>
    </source>
</evidence>
<comment type="similarity">
    <text evidence="1">Belongs to the type-I restriction system S methylase family.</text>
</comment>
<keyword evidence="5" id="KW-0540">Nuclease</keyword>
<keyword evidence="5" id="KW-0378">Hydrolase</keyword>
<sequence>MTKKNKYSKISDFASIKNGKNNVSDSLSQGKYPFFDRSKNIKYSNEYLFDTKAIIIPGEGSEFFPRYFEGKFDLHQRCYAIYDIKDIDPKYLYYYILVNKSLLRKRAGGSTVSSLRMGDIANFPLLLPDLKKTKFNFKYLI</sequence>
<dbReference type="SUPFAM" id="SSF116734">
    <property type="entry name" value="DNA methylase specificity domain"/>
    <property type="match status" value="1"/>
</dbReference>
<evidence type="ECO:0000313" key="5">
    <source>
        <dbReference type="EMBL" id="MDC4183625.1"/>
    </source>
</evidence>
<evidence type="ECO:0000256" key="2">
    <source>
        <dbReference type="ARBA" id="ARBA00022747"/>
    </source>
</evidence>
<protein>
    <submittedName>
        <fullName evidence="5">Restriction endonuclease subunit S</fullName>
        <ecNumber evidence="5">3.1.21.-</ecNumber>
    </submittedName>
</protein>
<name>A0AAW6HSV0_9MOLU</name>
<proteinExistence type="inferred from homology"/>
<gene>
    <name evidence="5" type="ORF">LNO71_03170</name>
</gene>
<comment type="caution">
    <text evidence="5">The sequence shown here is derived from an EMBL/GenBank/DDBJ whole genome shotgun (WGS) entry which is preliminary data.</text>
</comment>
<dbReference type="GO" id="GO:0009307">
    <property type="term" value="P:DNA restriction-modification system"/>
    <property type="evidence" value="ECO:0007669"/>
    <property type="project" value="UniProtKB-KW"/>
</dbReference>
<dbReference type="GO" id="GO:0004519">
    <property type="term" value="F:endonuclease activity"/>
    <property type="evidence" value="ECO:0007669"/>
    <property type="project" value="UniProtKB-KW"/>
</dbReference>
<evidence type="ECO:0000256" key="3">
    <source>
        <dbReference type="ARBA" id="ARBA00023125"/>
    </source>
</evidence>
<dbReference type="EMBL" id="JAJHZP010000015">
    <property type="protein sequence ID" value="MDC4183625.1"/>
    <property type="molecule type" value="Genomic_DNA"/>
</dbReference>
<dbReference type="GO" id="GO:0016787">
    <property type="term" value="F:hydrolase activity"/>
    <property type="evidence" value="ECO:0007669"/>
    <property type="project" value="UniProtKB-KW"/>
</dbReference>
<dbReference type="Proteomes" id="UP001216384">
    <property type="component" value="Unassembled WGS sequence"/>
</dbReference>
<reference evidence="5" key="1">
    <citation type="submission" date="2021-11" db="EMBL/GenBank/DDBJ databases">
        <title>Description of Mycoplasma bradburyaesp. nov.from sea birds: a tribute to a great mycoplasmologist.</title>
        <authorList>
            <person name="Ramirez A.S."/>
            <person name="Poveda C."/>
            <person name="Suarez-Perez A."/>
            <person name="Rosales R.S."/>
            <person name="Dijkman R."/>
            <person name="Feberwee A."/>
            <person name="Spergser J."/>
            <person name="Szostak M.P."/>
            <person name="Ressel L."/>
            <person name="Calabuig P."/>
            <person name="Catania S."/>
            <person name="Gobbo F."/>
            <person name="Timofte D."/>
            <person name="Poveda J.B."/>
        </authorList>
    </citation>
    <scope>NUCLEOTIDE SEQUENCE</scope>
    <source>
        <strain evidence="5">T264</strain>
    </source>
</reference>
<dbReference type="Pfam" id="PF01420">
    <property type="entry name" value="Methylase_S"/>
    <property type="match status" value="1"/>
</dbReference>
<keyword evidence="2" id="KW-0680">Restriction system</keyword>
<organism evidence="5 6">
    <name type="scientific">Mycoplasma bradburyae</name>
    <dbReference type="NCBI Taxonomy" id="2963128"/>
    <lineage>
        <taxon>Bacteria</taxon>
        <taxon>Bacillati</taxon>
        <taxon>Mycoplasmatota</taxon>
        <taxon>Mollicutes</taxon>
        <taxon>Mycoplasmataceae</taxon>
        <taxon>Mycoplasma</taxon>
    </lineage>
</organism>
<dbReference type="AlphaFoldDB" id="A0AAW6HSV0"/>
<keyword evidence="5" id="KW-0255">Endonuclease</keyword>